<feature type="domain" description="Tudor" evidence="1">
    <location>
        <begin position="430"/>
        <end position="486"/>
    </location>
</feature>
<feature type="domain" description="Tudor" evidence="1">
    <location>
        <begin position="82"/>
        <end position="150"/>
    </location>
</feature>
<dbReference type="GO" id="GO:0005737">
    <property type="term" value="C:cytoplasm"/>
    <property type="evidence" value="ECO:0007669"/>
    <property type="project" value="UniProtKB-ARBA"/>
</dbReference>
<dbReference type="AlphaFoldDB" id="A0A0N5ATW6"/>
<dbReference type="Pfam" id="PF00567">
    <property type="entry name" value="TUDOR"/>
    <property type="match status" value="1"/>
</dbReference>
<dbReference type="Gene3D" id="2.40.50.90">
    <property type="match status" value="2"/>
</dbReference>
<dbReference type="PANTHER" id="PTHR16442:SF1">
    <property type="entry name" value="RING FINGER PROTEIN 17"/>
    <property type="match status" value="1"/>
</dbReference>
<dbReference type="SMART" id="SM00333">
    <property type="entry name" value="TUDOR"/>
    <property type="match status" value="2"/>
</dbReference>
<dbReference type="STRING" id="451379.A0A0N5ATW6"/>
<keyword evidence="2" id="KW-1185">Reference proteome</keyword>
<accession>A0A0N5ATW6</accession>
<dbReference type="SUPFAM" id="SSF63748">
    <property type="entry name" value="Tudor/PWWP/MBT"/>
    <property type="match status" value="2"/>
</dbReference>
<evidence type="ECO:0000259" key="1">
    <source>
        <dbReference type="SMART" id="SM00333"/>
    </source>
</evidence>
<evidence type="ECO:0000313" key="3">
    <source>
        <dbReference type="WBParaSite" id="SMUV_0000828701-mRNA-1"/>
    </source>
</evidence>
<protein>
    <submittedName>
        <fullName evidence="3">Tudor domain-containing protein</fullName>
    </submittedName>
</protein>
<reference evidence="3" key="1">
    <citation type="submission" date="2017-02" db="UniProtKB">
        <authorList>
            <consortium name="WormBaseParasite"/>
        </authorList>
    </citation>
    <scope>IDENTIFICATION</scope>
</reference>
<dbReference type="Gene3D" id="2.30.30.140">
    <property type="match status" value="2"/>
</dbReference>
<dbReference type="InterPro" id="IPR035437">
    <property type="entry name" value="SNase_OB-fold_sf"/>
</dbReference>
<name>A0A0N5ATW6_9BILA</name>
<dbReference type="PANTHER" id="PTHR16442">
    <property type="entry name" value="RING FINGER PROTEIN 17"/>
    <property type="match status" value="1"/>
</dbReference>
<proteinExistence type="predicted"/>
<dbReference type="WBParaSite" id="SMUV_0000828701-mRNA-1">
    <property type="protein sequence ID" value="SMUV_0000828701-mRNA-1"/>
    <property type="gene ID" value="SMUV_0000828701"/>
</dbReference>
<organism evidence="2 3">
    <name type="scientific">Syphacia muris</name>
    <dbReference type="NCBI Taxonomy" id="451379"/>
    <lineage>
        <taxon>Eukaryota</taxon>
        <taxon>Metazoa</taxon>
        <taxon>Ecdysozoa</taxon>
        <taxon>Nematoda</taxon>
        <taxon>Chromadorea</taxon>
        <taxon>Rhabditida</taxon>
        <taxon>Spirurina</taxon>
        <taxon>Oxyuridomorpha</taxon>
        <taxon>Oxyuroidea</taxon>
        <taxon>Oxyuridae</taxon>
        <taxon>Syphacia</taxon>
    </lineage>
</organism>
<evidence type="ECO:0000313" key="2">
    <source>
        <dbReference type="Proteomes" id="UP000046393"/>
    </source>
</evidence>
<sequence>MYGGRSSSPIFRKIISGKKVEFEMLPNGYWDDNKFKIHRLQLTRSMSCTVSHIISPSCICLKPLNHITEQLLCSDLHSLEKPSFLREKQYVLAPISEGLYARARIISKCEKFMDPTTGKPLSFSRVHFIDEGFCRWVSDCCLAEMDEKLFYYPYQTIATTLFRVSPKYGVWNTEDVDLLKAILMDYKIFLAKVVVTKDPYVDYSEYLRVELFADTDEHRNSLASIAPEFFRRALSNGHRIEYDRGIYDGFDQRIFPVYDDENELSLVAYENMQPWEKTFPENIGMLDIYELRSDSDDQADLLENVDEEMPSVDENYLKNQGYWGDDGRLYINVEGAHTQSPYEFYGRFLKVVNQSQTKRKTFECCGDGVEPLNNCALRDGLDDEDPMMAADSVLKKLAEELNNFYGFSRNRKMIKAIKVKKALANKRSIFGVVEVSSYLARFTGSWQRVEVLGLKGNMYARVRYIDTGGTDIVLLSSVLQLHTRFYSQPPLCFQMCICDIIPTTGNEWSKNAKKFFSCELRDDVPISLRLWSDMVQFGYDCPPHLRKNVALVSDLQVMDMKRELWIEKLLISEGYAVFAGDKPLSTSVVPYN</sequence>
<dbReference type="InterPro" id="IPR002999">
    <property type="entry name" value="Tudor"/>
</dbReference>
<dbReference type="Proteomes" id="UP000046393">
    <property type="component" value="Unplaced"/>
</dbReference>